<evidence type="ECO:0000313" key="7">
    <source>
        <dbReference type="EMBL" id="SHF58087.1"/>
    </source>
</evidence>
<dbReference type="PANTHER" id="PTHR30329:SF21">
    <property type="entry name" value="LIPOPROTEIN YIAD-RELATED"/>
    <property type="match status" value="1"/>
</dbReference>
<dbReference type="RefSeq" id="WP_073043990.1">
    <property type="nucleotide sequence ID" value="NZ_FQUO01000009.1"/>
</dbReference>
<keyword evidence="3" id="KW-0998">Cell outer membrane</keyword>
<sequence length="223" mass="23372">MRTIQKFAWTLVLGSFLATGCKSLNKTQKGAGIGAAGGAVVGGVIGRAAGNTAMGAILGAAVGGTAGAVIGRRMDKQAEEMKQVMGDAEVRREGEGIVVNFKEKVLFGFNEAALGASAKSNLDKLKNVLDKYPDTNIQIIGHTDDKGTDNYNQQLSERRAQAAVAYLRSQGIASGRLTATGKGESDPVAANTSEEGRGQNRRVEFVITANQQMVEDAKKEAGR</sequence>
<keyword evidence="2 4" id="KW-0472">Membrane</keyword>
<accession>A0A1M5CTT9</accession>
<evidence type="ECO:0000256" key="1">
    <source>
        <dbReference type="ARBA" id="ARBA00004442"/>
    </source>
</evidence>
<gene>
    <name evidence="7" type="ORF">SAMN05444008_109211</name>
</gene>
<dbReference type="PANTHER" id="PTHR30329">
    <property type="entry name" value="STATOR ELEMENT OF FLAGELLAR MOTOR COMPLEX"/>
    <property type="match status" value="1"/>
</dbReference>
<dbReference type="CDD" id="cd07185">
    <property type="entry name" value="OmpA_C-like"/>
    <property type="match status" value="1"/>
</dbReference>
<dbReference type="Pfam" id="PF13488">
    <property type="entry name" value="Gly-zipper_Omp"/>
    <property type="match status" value="1"/>
</dbReference>
<organism evidence="7 8">
    <name type="scientific">Cnuella takakiae</name>
    <dbReference type="NCBI Taxonomy" id="1302690"/>
    <lineage>
        <taxon>Bacteria</taxon>
        <taxon>Pseudomonadati</taxon>
        <taxon>Bacteroidota</taxon>
        <taxon>Chitinophagia</taxon>
        <taxon>Chitinophagales</taxon>
        <taxon>Chitinophagaceae</taxon>
        <taxon>Cnuella</taxon>
    </lineage>
</organism>
<dbReference type="InterPro" id="IPR036737">
    <property type="entry name" value="OmpA-like_sf"/>
</dbReference>
<evidence type="ECO:0000256" key="5">
    <source>
        <dbReference type="SAM" id="MobiDB-lite"/>
    </source>
</evidence>
<dbReference type="SUPFAM" id="SSF103088">
    <property type="entry name" value="OmpA-like"/>
    <property type="match status" value="1"/>
</dbReference>
<evidence type="ECO:0000256" key="4">
    <source>
        <dbReference type="PROSITE-ProRule" id="PRU00473"/>
    </source>
</evidence>
<dbReference type="Proteomes" id="UP000184368">
    <property type="component" value="Unassembled WGS sequence"/>
</dbReference>
<dbReference type="OrthoDB" id="9782229at2"/>
<keyword evidence="8" id="KW-1185">Reference proteome</keyword>
<dbReference type="InterPro" id="IPR006665">
    <property type="entry name" value="OmpA-like"/>
</dbReference>
<dbReference type="InterPro" id="IPR050330">
    <property type="entry name" value="Bact_OuterMem_StrucFunc"/>
</dbReference>
<feature type="domain" description="OmpA-like" evidence="6">
    <location>
        <begin position="94"/>
        <end position="211"/>
    </location>
</feature>
<dbReference type="Pfam" id="PF00691">
    <property type="entry name" value="OmpA"/>
    <property type="match status" value="1"/>
</dbReference>
<dbReference type="Gene3D" id="3.30.1330.60">
    <property type="entry name" value="OmpA-like domain"/>
    <property type="match status" value="1"/>
</dbReference>
<protein>
    <submittedName>
        <fullName evidence="7">Outer membrane protein OmpA</fullName>
    </submittedName>
</protein>
<evidence type="ECO:0000259" key="6">
    <source>
        <dbReference type="PROSITE" id="PS51123"/>
    </source>
</evidence>
<evidence type="ECO:0000256" key="2">
    <source>
        <dbReference type="ARBA" id="ARBA00023136"/>
    </source>
</evidence>
<dbReference type="PROSITE" id="PS51123">
    <property type="entry name" value="OMPA_2"/>
    <property type="match status" value="1"/>
</dbReference>
<dbReference type="InterPro" id="IPR006690">
    <property type="entry name" value="OMPA-like_CS"/>
</dbReference>
<name>A0A1M5CTT9_9BACT</name>
<reference evidence="7 8" key="1">
    <citation type="submission" date="2016-11" db="EMBL/GenBank/DDBJ databases">
        <authorList>
            <person name="Jaros S."/>
            <person name="Januszkiewicz K."/>
            <person name="Wedrychowicz H."/>
        </authorList>
    </citation>
    <scope>NUCLEOTIDE SEQUENCE [LARGE SCALE GENOMIC DNA]</scope>
    <source>
        <strain evidence="7 8">DSM 26897</strain>
    </source>
</reference>
<proteinExistence type="predicted"/>
<dbReference type="STRING" id="1302690.BUE76_08555"/>
<dbReference type="PRINTS" id="PR01021">
    <property type="entry name" value="OMPADOMAIN"/>
</dbReference>
<evidence type="ECO:0000256" key="3">
    <source>
        <dbReference type="ARBA" id="ARBA00023237"/>
    </source>
</evidence>
<dbReference type="InterPro" id="IPR006664">
    <property type="entry name" value="OMP_bac"/>
</dbReference>
<comment type="subcellular location">
    <subcellularLocation>
        <location evidence="1">Cell outer membrane</location>
    </subcellularLocation>
</comment>
<dbReference type="PROSITE" id="PS01068">
    <property type="entry name" value="OMPA_1"/>
    <property type="match status" value="1"/>
</dbReference>
<evidence type="ECO:0000313" key="8">
    <source>
        <dbReference type="Proteomes" id="UP000184368"/>
    </source>
</evidence>
<dbReference type="InterPro" id="IPR039567">
    <property type="entry name" value="Gly-zipper"/>
</dbReference>
<dbReference type="AlphaFoldDB" id="A0A1M5CTT9"/>
<dbReference type="GO" id="GO:0009279">
    <property type="term" value="C:cell outer membrane"/>
    <property type="evidence" value="ECO:0007669"/>
    <property type="project" value="UniProtKB-SubCell"/>
</dbReference>
<feature type="region of interest" description="Disordered" evidence="5">
    <location>
        <begin position="176"/>
        <end position="200"/>
    </location>
</feature>
<dbReference type="EMBL" id="FQUO01000009">
    <property type="protein sequence ID" value="SHF58087.1"/>
    <property type="molecule type" value="Genomic_DNA"/>
</dbReference>
<dbReference type="PROSITE" id="PS51257">
    <property type="entry name" value="PROKAR_LIPOPROTEIN"/>
    <property type="match status" value="1"/>
</dbReference>